<evidence type="ECO:0000256" key="2">
    <source>
        <dbReference type="ARBA" id="ARBA00038331"/>
    </source>
</evidence>
<dbReference type="InterPro" id="IPR051513">
    <property type="entry name" value="Tectonin_beta-prop"/>
</dbReference>
<evidence type="ECO:0008006" key="6">
    <source>
        <dbReference type="Google" id="ProtNLM"/>
    </source>
</evidence>
<evidence type="ECO:0000313" key="4">
    <source>
        <dbReference type="EMBL" id="KAJ1132956.1"/>
    </source>
</evidence>
<dbReference type="Pfam" id="PF19193">
    <property type="entry name" value="Tectonin"/>
    <property type="match status" value="1"/>
</dbReference>
<protein>
    <recommendedName>
        <fullName evidence="6">Fish-egg lectin-like</fullName>
    </recommendedName>
</protein>
<feature type="chain" id="PRO_5043361517" description="Fish-egg lectin-like" evidence="3">
    <location>
        <begin position="17"/>
        <end position="254"/>
    </location>
</feature>
<dbReference type="AlphaFoldDB" id="A0AAV7Q083"/>
<feature type="signal peptide" evidence="3">
    <location>
        <begin position="1"/>
        <end position="16"/>
    </location>
</feature>
<comment type="caution">
    <text evidence="4">The sequence shown here is derived from an EMBL/GenBank/DDBJ whole genome shotgun (WGS) entry which is preliminary data.</text>
</comment>
<dbReference type="GO" id="GO:0030246">
    <property type="term" value="F:carbohydrate binding"/>
    <property type="evidence" value="ECO:0007669"/>
    <property type="project" value="UniProtKB-KW"/>
</dbReference>
<evidence type="ECO:0000256" key="1">
    <source>
        <dbReference type="ARBA" id="ARBA00022734"/>
    </source>
</evidence>
<reference evidence="4" key="1">
    <citation type="journal article" date="2022" name="bioRxiv">
        <title>Sequencing and chromosome-scale assembly of the giantPleurodeles waltlgenome.</title>
        <authorList>
            <person name="Brown T."/>
            <person name="Elewa A."/>
            <person name="Iarovenko S."/>
            <person name="Subramanian E."/>
            <person name="Araus A.J."/>
            <person name="Petzold A."/>
            <person name="Susuki M."/>
            <person name="Suzuki K.-i.T."/>
            <person name="Hayashi T."/>
            <person name="Toyoda A."/>
            <person name="Oliveira C."/>
            <person name="Osipova E."/>
            <person name="Leigh N.D."/>
            <person name="Simon A."/>
            <person name="Yun M.H."/>
        </authorList>
    </citation>
    <scope>NUCLEOTIDE SEQUENCE</scope>
    <source>
        <strain evidence="4">20211129_DDA</strain>
        <tissue evidence="4">Liver</tissue>
    </source>
</reference>
<dbReference type="PANTHER" id="PTHR23250:SF3">
    <property type="entry name" value="FISH-EGG LECTIN-LIKE ISOFORM X1-RELATED"/>
    <property type="match status" value="1"/>
</dbReference>
<evidence type="ECO:0000313" key="5">
    <source>
        <dbReference type="Proteomes" id="UP001066276"/>
    </source>
</evidence>
<keyword evidence="5" id="KW-1185">Reference proteome</keyword>
<dbReference type="Proteomes" id="UP001066276">
    <property type="component" value="Chromosome 7"/>
</dbReference>
<evidence type="ECO:0000256" key="3">
    <source>
        <dbReference type="SAM" id="SignalP"/>
    </source>
</evidence>
<gene>
    <name evidence="4" type="ORF">NDU88_011257</name>
</gene>
<dbReference type="EMBL" id="JANPWB010000011">
    <property type="protein sequence ID" value="KAJ1132956.1"/>
    <property type="molecule type" value="Genomic_DNA"/>
</dbReference>
<dbReference type="PANTHER" id="PTHR23250">
    <property type="entry name" value="DYSFERLIN-RELATED"/>
    <property type="match status" value="1"/>
</dbReference>
<name>A0AAV7Q083_PLEWA</name>
<keyword evidence="3" id="KW-0732">Signal</keyword>
<organism evidence="4 5">
    <name type="scientific">Pleurodeles waltl</name>
    <name type="common">Iberian ribbed newt</name>
    <dbReference type="NCBI Taxonomy" id="8319"/>
    <lineage>
        <taxon>Eukaryota</taxon>
        <taxon>Metazoa</taxon>
        <taxon>Chordata</taxon>
        <taxon>Craniata</taxon>
        <taxon>Vertebrata</taxon>
        <taxon>Euteleostomi</taxon>
        <taxon>Amphibia</taxon>
        <taxon>Batrachia</taxon>
        <taxon>Caudata</taxon>
        <taxon>Salamandroidea</taxon>
        <taxon>Salamandridae</taxon>
        <taxon>Pleurodelinae</taxon>
        <taxon>Pleurodeles</taxon>
    </lineage>
</organism>
<keyword evidence="1" id="KW-0430">Lectin</keyword>
<dbReference type="SMART" id="SM00706">
    <property type="entry name" value="TECPR"/>
    <property type="match status" value="6"/>
</dbReference>
<accession>A0AAV7Q083</accession>
<proteinExistence type="inferred from homology"/>
<comment type="similarity">
    <text evidence="2">Belongs to the tectonin family.</text>
</comment>
<dbReference type="InterPro" id="IPR006624">
    <property type="entry name" value="Beta-propeller_rpt_TECPR"/>
</dbReference>
<sequence>MQALLLLAALLAGANADLGCRVVPGKLKQVDAGAGAVYGVGSNGTIWRWDTSTWVNVPGEAIHVSAGPAGVWCVNKVNFIYKLQDNTWVQVAGLLKQIDAGGNKLVAGANFVDAPYCLSEAAVLARPPTPAWVYVVGGLKYYSCGLRGCWGVNAGNAIYYRSGTSSVACAGSSWTNVAGSLVMIEVGTDGSVYGVNSEGTVYQREGITNSNPMGTQWKALDFCSKIKHVTFDSGALWLINEKEEIYRCSEESDV</sequence>